<reference evidence="4" key="1">
    <citation type="submission" date="2022-07" db="EMBL/GenBank/DDBJ databases">
        <title>Genome Sequence of Physisporinus lineatus.</title>
        <authorList>
            <person name="Buettner E."/>
        </authorList>
    </citation>
    <scope>NUCLEOTIDE SEQUENCE</scope>
    <source>
        <strain evidence="4">VT162</strain>
    </source>
</reference>
<evidence type="ECO:0000256" key="2">
    <source>
        <dbReference type="SAM" id="Phobius"/>
    </source>
</evidence>
<feature type="domain" description="DUF6535" evidence="3">
    <location>
        <begin position="806"/>
        <end position="986"/>
    </location>
</feature>
<feature type="compositionally biased region" description="Low complexity" evidence="1">
    <location>
        <begin position="10"/>
        <end position="30"/>
    </location>
</feature>
<evidence type="ECO:0000313" key="5">
    <source>
        <dbReference type="Proteomes" id="UP001212997"/>
    </source>
</evidence>
<keyword evidence="2" id="KW-0472">Membrane</keyword>
<feature type="transmembrane region" description="Helical" evidence="2">
    <location>
        <begin position="321"/>
        <end position="345"/>
    </location>
</feature>
<feature type="transmembrane region" description="Helical" evidence="2">
    <location>
        <begin position="963"/>
        <end position="986"/>
    </location>
</feature>
<dbReference type="EMBL" id="JANAWD010000151">
    <property type="protein sequence ID" value="KAJ3485496.1"/>
    <property type="molecule type" value="Genomic_DNA"/>
</dbReference>
<dbReference type="InterPro" id="IPR045338">
    <property type="entry name" value="DUF6535"/>
</dbReference>
<organism evidence="4 5">
    <name type="scientific">Meripilus lineatus</name>
    <dbReference type="NCBI Taxonomy" id="2056292"/>
    <lineage>
        <taxon>Eukaryota</taxon>
        <taxon>Fungi</taxon>
        <taxon>Dikarya</taxon>
        <taxon>Basidiomycota</taxon>
        <taxon>Agaricomycotina</taxon>
        <taxon>Agaricomycetes</taxon>
        <taxon>Polyporales</taxon>
        <taxon>Meripilaceae</taxon>
        <taxon>Meripilus</taxon>
    </lineage>
</organism>
<feature type="domain" description="DUF6535" evidence="3">
    <location>
        <begin position="134"/>
        <end position="314"/>
    </location>
</feature>
<feature type="region of interest" description="Disordered" evidence="1">
    <location>
        <begin position="88"/>
        <end position="108"/>
    </location>
</feature>
<evidence type="ECO:0000256" key="1">
    <source>
        <dbReference type="SAM" id="MobiDB-lite"/>
    </source>
</evidence>
<feature type="compositionally biased region" description="Basic and acidic residues" evidence="1">
    <location>
        <begin position="699"/>
        <end position="722"/>
    </location>
</feature>
<evidence type="ECO:0000259" key="3">
    <source>
        <dbReference type="Pfam" id="PF20153"/>
    </source>
</evidence>
<feature type="compositionally biased region" description="Basic and acidic residues" evidence="1">
    <location>
        <begin position="769"/>
        <end position="796"/>
    </location>
</feature>
<feature type="transmembrane region" description="Helical" evidence="2">
    <location>
        <begin position="231"/>
        <end position="254"/>
    </location>
</feature>
<sequence>MTTHYHRKTTIPSSMSTTTSTKQPNSTSSMSERRSSIRLPTLIAHSPIHTAKSNEAVDTPKVSNSLFMGFEGLGVSEHIMKSQLRGVEVGDSAGSSRSHGQGREPEEVQNKLRKEFEKMERENPDVKLKDTNGWVDLCKTLRDADEREGKEVNENIDAILVFSGLFSAVIITLVIEAAMLLKRDPAEATTIVLLQMSQQLSFLAATGNPPPINSSSIAASLPPFTPDSNSIWINALWFSSLALSLISASLGLLVKQWFREYLTGIFVAPHERCRVRFFRRSGLLRYKVPEIASFLPLLLLLSLILFFVGLVIYIRILLPPICWHIIAIIGLWFLFLIVTTLAPLFSPSCPYKTPFLRKLFLKFHQFANRSYDRWNHIDRSQGFTETIPRLFDEETVLTRTSRFDADVLSDAYNSTSDLSVWEMVTRCIDLNSPQVALSTFSEMVARRIRSSVKPWSNLMVADGYSQSEMRYLLRSMVACIHKAFQLANDSGSSFTLGLTEANALITLERLESIFFWEYRSDHALTDMTKTLLWESLSIPKFDVYAKLSVIPSLVSSHVPLSERELMHSIVTGRYTIPEDNPDNQPKDDHISPNGLLELCRVLFIYASRTAEHDQLRSYPNGRQTLQDIFEWQCVMDMASQFKGREPVIVDKSLFEELHTKSMMMFDMLVQSPFFSQHIRRELPLRPQVLDTLVEEPESEGGREGEDGEHGSGEIRDGGEQYAERSSAPSQEPVDPGPSNQDTTQEKGKEVIREDETQAAEHGPGSSKGQAREKVVEQEDKRQPFERKYEEAVQKHPDIKLKDTNGWSDLNKTLRESDEREGKEVNENVDTILVFAGLFSAVIITLVIEASRLLQRDQAEATTMILLHISQQLSSFAITGSPTFINSTTIPAVLPPFTPDTKSKWVNALWLAALVLSLITASLGMLVKQWFREYLTGVFVAPRERCRVRYFRRVGLLWYKVPEIAGVLPILLQLALILFFMGLVIYIRILLPSIGWHIIALIGLWLLFFVVTTLIPLFSPSCPYKTPFLKTLFLQFRKLSNSLYARWKHRDTDSSDQGSSDTDTPSPKLFEEEVELARTPDFDVDVLLNAYDSTKDIDMWDMITRCVDLNLPRDTLATFSKMVERRFGSPVEAWSDLKECYDQNELRCLLRGMTTCIHKAFQLAHVNDWMYGFGRTEADAVVILNRLTASFRRDYTSDTATQGVARMLVEESCSIPSLWSDGPIHLNAIPSMLQNNDPSLRRWMDSFINNPNELPISETEGQSVGDEISLDHVLEVCRVLFLCAARAPLYDSSGIRPKLPGMTARLANKLKTLEDQDIILTIKSHCVLDMAMRLHKRVPGIIDESFFETLHTLSVKMFDSETANWRGIQRDPEGAMQVTDESAGEPDWKKVLNGGEYVEVVVRGVREYTEHGDEWGYQKLRMSCKLRIEFFLNCVFGIDLEPYEF</sequence>
<protein>
    <recommendedName>
        <fullName evidence="3">DUF6535 domain-containing protein</fullName>
    </recommendedName>
</protein>
<accession>A0AAD5YED0</accession>
<feature type="transmembrane region" description="Helical" evidence="2">
    <location>
        <begin position="907"/>
        <end position="926"/>
    </location>
</feature>
<comment type="caution">
    <text evidence="4">The sequence shown here is derived from an EMBL/GenBank/DDBJ whole genome shotgun (WGS) entry which is preliminary data.</text>
</comment>
<name>A0AAD5YED0_9APHY</name>
<keyword evidence="2" id="KW-0812">Transmembrane</keyword>
<feature type="transmembrane region" description="Helical" evidence="2">
    <location>
        <begin position="158"/>
        <end position="181"/>
    </location>
</feature>
<feature type="transmembrane region" description="Helical" evidence="2">
    <location>
        <begin position="291"/>
        <end position="314"/>
    </location>
</feature>
<gene>
    <name evidence="4" type="ORF">NLI96_g4912</name>
</gene>
<keyword evidence="5" id="KW-1185">Reference proteome</keyword>
<keyword evidence="2" id="KW-1133">Transmembrane helix</keyword>
<dbReference type="Proteomes" id="UP001212997">
    <property type="component" value="Unassembled WGS sequence"/>
</dbReference>
<feature type="transmembrane region" description="Helical" evidence="2">
    <location>
        <begin position="830"/>
        <end position="847"/>
    </location>
</feature>
<evidence type="ECO:0000313" key="4">
    <source>
        <dbReference type="EMBL" id="KAJ3485496.1"/>
    </source>
</evidence>
<feature type="transmembrane region" description="Helical" evidence="2">
    <location>
        <begin position="993"/>
        <end position="1017"/>
    </location>
</feature>
<feature type="region of interest" description="Disordered" evidence="1">
    <location>
        <begin position="693"/>
        <end position="796"/>
    </location>
</feature>
<feature type="region of interest" description="Disordered" evidence="1">
    <location>
        <begin position="1"/>
        <end position="35"/>
    </location>
</feature>
<proteinExistence type="predicted"/>
<feature type="compositionally biased region" description="Basic and acidic residues" evidence="1">
    <location>
        <begin position="743"/>
        <end position="755"/>
    </location>
</feature>
<dbReference type="Pfam" id="PF20153">
    <property type="entry name" value="DUF6535"/>
    <property type="match status" value="2"/>
</dbReference>